<evidence type="ECO:0000259" key="1">
    <source>
        <dbReference type="PROSITE" id="PS51695"/>
    </source>
</evidence>
<dbReference type="InterPro" id="IPR036852">
    <property type="entry name" value="Peptidase_S8/S53_dom_sf"/>
</dbReference>
<dbReference type="RefSeq" id="WP_162358405.1">
    <property type="nucleotide sequence ID" value="NZ_CP048209.1"/>
</dbReference>
<dbReference type="PROSITE" id="PS51257">
    <property type="entry name" value="PROKAR_LIPOPROTEIN"/>
    <property type="match status" value="1"/>
</dbReference>
<dbReference type="AlphaFoldDB" id="A0A6C0FXZ3"/>
<dbReference type="PANTHER" id="PTHR14218">
    <property type="entry name" value="PROTEASE S8 TRIPEPTIDYL PEPTIDASE I CLN2"/>
    <property type="match status" value="1"/>
</dbReference>
<protein>
    <recommendedName>
        <fullName evidence="1">Peptidase S53 domain-containing protein</fullName>
    </recommendedName>
</protein>
<dbReference type="SUPFAM" id="SSF52743">
    <property type="entry name" value="Subtilisin-like"/>
    <property type="match status" value="1"/>
</dbReference>
<dbReference type="GO" id="GO:0004252">
    <property type="term" value="F:serine-type endopeptidase activity"/>
    <property type="evidence" value="ECO:0007669"/>
    <property type="project" value="InterPro"/>
</dbReference>
<dbReference type="KEGG" id="plyc:GXP70_19610"/>
<dbReference type="GO" id="GO:0006508">
    <property type="term" value="P:proteolysis"/>
    <property type="evidence" value="ECO:0007669"/>
    <property type="project" value="InterPro"/>
</dbReference>
<dbReference type="Gene3D" id="3.40.50.200">
    <property type="entry name" value="Peptidase S8/S53 domain"/>
    <property type="match status" value="1"/>
</dbReference>
<evidence type="ECO:0000313" key="3">
    <source>
        <dbReference type="Proteomes" id="UP000476064"/>
    </source>
</evidence>
<dbReference type="EMBL" id="CP048209">
    <property type="protein sequence ID" value="QHT61968.1"/>
    <property type="molecule type" value="Genomic_DNA"/>
</dbReference>
<dbReference type="InterPro" id="IPR030400">
    <property type="entry name" value="Sedolisin_dom"/>
</dbReference>
<sequence length="252" mass="27108">MTYGKLVTRMIFLSVALCLLTSCYKGGMQRPVSPLDPEEAGKWQAVNSYYRLTDLHAKGFTGSGVHVAIVTFDTFERSDIELFSQQFNLPKPEIRVIPVVGGAIHQGAAANGHVESTLDIDVVHAAAPDAALDVYSVPPAVPFSHVLQQIMDDGQARIVTFSWGRAPDPRDDKLVYDIIEEMGKRGTTVFAYTGDIGPSLDNSHIASPSYLPNVVAVGGTVLTVDSASKAVAEQEWPLSVGGWSVAYPSPAY</sequence>
<name>A0A6C0FXZ3_9BACL</name>
<organism evidence="2 3">
    <name type="scientific">Paenibacillus lycopersici</name>
    <dbReference type="NCBI Taxonomy" id="2704462"/>
    <lineage>
        <taxon>Bacteria</taxon>
        <taxon>Bacillati</taxon>
        <taxon>Bacillota</taxon>
        <taxon>Bacilli</taxon>
        <taxon>Bacillales</taxon>
        <taxon>Paenibacillaceae</taxon>
        <taxon>Paenibacillus</taxon>
    </lineage>
</organism>
<reference evidence="2 3" key="1">
    <citation type="submission" date="2020-01" db="EMBL/GenBank/DDBJ databases">
        <title>Paenibacillus sp. nov., isolated from tomato rhizosphere.</title>
        <authorList>
            <person name="Weon H.-Y."/>
            <person name="Lee S.A."/>
        </authorList>
    </citation>
    <scope>NUCLEOTIDE SEQUENCE [LARGE SCALE GENOMIC DNA]</scope>
    <source>
        <strain evidence="2 3">12200R-189</strain>
    </source>
</reference>
<dbReference type="PROSITE" id="PS51695">
    <property type="entry name" value="SEDOLISIN"/>
    <property type="match status" value="1"/>
</dbReference>
<accession>A0A6C0FXZ3</accession>
<dbReference type="Proteomes" id="UP000476064">
    <property type="component" value="Chromosome"/>
</dbReference>
<feature type="domain" description="Peptidase S53" evidence="1">
    <location>
        <begin position="40"/>
        <end position="252"/>
    </location>
</feature>
<dbReference type="PANTHER" id="PTHR14218:SF15">
    <property type="entry name" value="TRIPEPTIDYL-PEPTIDASE 1"/>
    <property type="match status" value="1"/>
</dbReference>
<proteinExistence type="predicted"/>
<evidence type="ECO:0000313" key="2">
    <source>
        <dbReference type="EMBL" id="QHT61968.1"/>
    </source>
</evidence>
<keyword evidence="3" id="KW-1185">Reference proteome</keyword>
<dbReference type="GO" id="GO:0008240">
    <property type="term" value="F:tripeptidyl-peptidase activity"/>
    <property type="evidence" value="ECO:0007669"/>
    <property type="project" value="TreeGrafter"/>
</dbReference>
<dbReference type="InterPro" id="IPR050819">
    <property type="entry name" value="Tripeptidyl-peptidase_I"/>
</dbReference>
<gene>
    <name evidence="2" type="ORF">GXP70_19610</name>
</gene>